<keyword evidence="5" id="KW-0805">Transcription regulation</keyword>
<comment type="caution">
    <text evidence="12">The sequence shown here is derived from an EMBL/GenBank/DDBJ whole genome shotgun (WGS) entry which is preliminary data.</text>
</comment>
<dbReference type="AlphaFoldDB" id="A0A970B8C8"/>
<dbReference type="GO" id="GO:0032993">
    <property type="term" value="C:protein-DNA complex"/>
    <property type="evidence" value="ECO:0007669"/>
    <property type="project" value="TreeGrafter"/>
</dbReference>
<dbReference type="EMBL" id="JAAVXB010000003">
    <property type="protein sequence ID" value="NKF22149.1"/>
    <property type="molecule type" value="Genomic_DNA"/>
</dbReference>
<name>A0A970B8C8_9GAMM</name>
<dbReference type="SMART" id="SM00862">
    <property type="entry name" value="Trans_reg_C"/>
    <property type="match status" value="1"/>
</dbReference>
<feature type="DNA-binding region" description="OmpR/PhoB-type" evidence="9">
    <location>
        <begin position="132"/>
        <end position="231"/>
    </location>
</feature>
<dbReference type="GO" id="GO:0000976">
    <property type="term" value="F:transcription cis-regulatory region binding"/>
    <property type="evidence" value="ECO:0007669"/>
    <property type="project" value="TreeGrafter"/>
</dbReference>
<dbReference type="InterPro" id="IPR036388">
    <property type="entry name" value="WH-like_DNA-bd_sf"/>
</dbReference>
<dbReference type="CDD" id="cd00383">
    <property type="entry name" value="trans_reg_C"/>
    <property type="match status" value="1"/>
</dbReference>
<gene>
    <name evidence="12" type="ORF">G7Y82_07455</name>
</gene>
<dbReference type="InterPro" id="IPR058124">
    <property type="entry name" value="CpxR-like_REC"/>
</dbReference>
<dbReference type="SUPFAM" id="SSF52172">
    <property type="entry name" value="CheY-like"/>
    <property type="match status" value="1"/>
</dbReference>
<dbReference type="SUPFAM" id="SSF46894">
    <property type="entry name" value="C-terminal effector domain of the bipartite response regulators"/>
    <property type="match status" value="1"/>
</dbReference>
<dbReference type="SMART" id="SM00448">
    <property type="entry name" value="REC"/>
    <property type="match status" value="1"/>
</dbReference>
<dbReference type="InterPro" id="IPR001867">
    <property type="entry name" value="OmpR/PhoB-type_DNA-bd"/>
</dbReference>
<evidence type="ECO:0000259" key="11">
    <source>
        <dbReference type="PROSITE" id="PS51755"/>
    </source>
</evidence>
<dbReference type="CDD" id="cd17623">
    <property type="entry name" value="REC_OmpR_CpxR"/>
    <property type="match status" value="1"/>
</dbReference>
<keyword evidence="4" id="KW-0902">Two-component regulatory system</keyword>
<dbReference type="PANTHER" id="PTHR48111">
    <property type="entry name" value="REGULATOR OF RPOS"/>
    <property type="match status" value="1"/>
</dbReference>
<dbReference type="Proteomes" id="UP000653472">
    <property type="component" value="Unassembled WGS sequence"/>
</dbReference>
<dbReference type="Gene3D" id="3.40.50.2300">
    <property type="match status" value="1"/>
</dbReference>
<evidence type="ECO:0000256" key="4">
    <source>
        <dbReference type="ARBA" id="ARBA00023012"/>
    </source>
</evidence>
<evidence type="ECO:0000259" key="10">
    <source>
        <dbReference type="PROSITE" id="PS50110"/>
    </source>
</evidence>
<sequence>MILDSEQIQILLADDDVGFCDLLSEYLRSQGFDVTAVHDGLAAIEHAERGIYDLLVLDVMMPKADGFRVLERLRASHRIPVVMLTARGEDIDRIVGLELGADDYVPKPCNPRELAARLRAVLRRSQPNTAEQTVLRCGDIELTPASRTVRLSGQAIELTGAEFDVLRILIEDAGQVITKDDLSRRALNRRLGAFDRSIDMHISRLRQKLGPHADGNPRVRSVRNRGYLYVDPT</sequence>
<dbReference type="Pfam" id="PF00486">
    <property type="entry name" value="Trans_reg_C"/>
    <property type="match status" value="1"/>
</dbReference>
<evidence type="ECO:0000313" key="13">
    <source>
        <dbReference type="Proteomes" id="UP000653472"/>
    </source>
</evidence>
<evidence type="ECO:0000256" key="6">
    <source>
        <dbReference type="ARBA" id="ARBA00023125"/>
    </source>
</evidence>
<dbReference type="GO" id="GO:0005829">
    <property type="term" value="C:cytosol"/>
    <property type="evidence" value="ECO:0007669"/>
    <property type="project" value="TreeGrafter"/>
</dbReference>
<dbReference type="Gene3D" id="6.10.250.690">
    <property type="match status" value="1"/>
</dbReference>
<comment type="subcellular location">
    <subcellularLocation>
        <location evidence="1">Cytoplasm</location>
    </subcellularLocation>
</comment>
<feature type="domain" description="Response regulatory" evidence="10">
    <location>
        <begin position="9"/>
        <end position="122"/>
    </location>
</feature>
<dbReference type="GO" id="GO:0000156">
    <property type="term" value="F:phosphorelay response regulator activity"/>
    <property type="evidence" value="ECO:0007669"/>
    <property type="project" value="TreeGrafter"/>
</dbReference>
<evidence type="ECO:0000313" key="12">
    <source>
        <dbReference type="EMBL" id="NKF22149.1"/>
    </source>
</evidence>
<dbReference type="PROSITE" id="PS50110">
    <property type="entry name" value="RESPONSE_REGULATORY"/>
    <property type="match status" value="1"/>
</dbReference>
<protein>
    <submittedName>
        <fullName evidence="12">Response regulator transcription factor</fullName>
    </submittedName>
</protein>
<dbReference type="InterPro" id="IPR011006">
    <property type="entry name" value="CheY-like_superfamily"/>
</dbReference>
<evidence type="ECO:0000256" key="1">
    <source>
        <dbReference type="ARBA" id="ARBA00004496"/>
    </source>
</evidence>
<keyword evidence="2" id="KW-0963">Cytoplasm</keyword>
<feature type="domain" description="OmpR/PhoB-type" evidence="11">
    <location>
        <begin position="132"/>
        <end position="231"/>
    </location>
</feature>
<keyword evidence="3 8" id="KW-0597">Phosphoprotein</keyword>
<keyword evidence="7" id="KW-0804">Transcription</keyword>
<evidence type="ECO:0000256" key="3">
    <source>
        <dbReference type="ARBA" id="ARBA00022553"/>
    </source>
</evidence>
<dbReference type="Gene3D" id="1.10.10.10">
    <property type="entry name" value="Winged helix-like DNA-binding domain superfamily/Winged helix DNA-binding domain"/>
    <property type="match status" value="1"/>
</dbReference>
<dbReference type="InterPro" id="IPR016032">
    <property type="entry name" value="Sig_transdc_resp-reg_C-effctor"/>
</dbReference>
<keyword evidence="6 9" id="KW-0238">DNA-binding</keyword>
<dbReference type="PANTHER" id="PTHR48111:SF39">
    <property type="entry name" value="TRANSCRIPTIONAL REGULATORY PROTEIN CPXR"/>
    <property type="match status" value="1"/>
</dbReference>
<accession>A0A970B8C8</accession>
<dbReference type="InterPro" id="IPR039420">
    <property type="entry name" value="WalR-like"/>
</dbReference>
<dbReference type="InterPro" id="IPR001789">
    <property type="entry name" value="Sig_transdc_resp-reg_receiver"/>
</dbReference>
<dbReference type="RefSeq" id="WP_168147399.1">
    <property type="nucleotide sequence ID" value="NZ_JAAVXB010000003.1"/>
</dbReference>
<evidence type="ECO:0000256" key="5">
    <source>
        <dbReference type="ARBA" id="ARBA00023015"/>
    </source>
</evidence>
<dbReference type="Pfam" id="PF00072">
    <property type="entry name" value="Response_reg"/>
    <property type="match status" value="1"/>
</dbReference>
<evidence type="ECO:0000256" key="9">
    <source>
        <dbReference type="PROSITE-ProRule" id="PRU01091"/>
    </source>
</evidence>
<evidence type="ECO:0000256" key="8">
    <source>
        <dbReference type="PROSITE-ProRule" id="PRU00169"/>
    </source>
</evidence>
<keyword evidence="13" id="KW-1185">Reference proteome</keyword>
<proteinExistence type="predicted"/>
<feature type="modified residue" description="4-aspartylphosphate" evidence="8">
    <location>
        <position position="58"/>
    </location>
</feature>
<dbReference type="GO" id="GO:0006355">
    <property type="term" value="P:regulation of DNA-templated transcription"/>
    <property type="evidence" value="ECO:0007669"/>
    <property type="project" value="InterPro"/>
</dbReference>
<dbReference type="PROSITE" id="PS51755">
    <property type="entry name" value="OMPR_PHOB"/>
    <property type="match status" value="1"/>
</dbReference>
<reference evidence="12" key="1">
    <citation type="submission" date="2020-03" db="EMBL/GenBank/DDBJ databases">
        <title>Solimonas marina sp. nov., isolated from deep seawater of the Pacific Ocean.</title>
        <authorList>
            <person name="Liu X."/>
            <person name="Lai Q."/>
            <person name="Sun F."/>
            <person name="Gai Y."/>
            <person name="Li G."/>
            <person name="Shao Z."/>
        </authorList>
    </citation>
    <scope>NUCLEOTIDE SEQUENCE</scope>
    <source>
        <strain evidence="12">C16B3</strain>
    </source>
</reference>
<organism evidence="12 13">
    <name type="scientific">Solimonas marina</name>
    <dbReference type="NCBI Taxonomy" id="2714601"/>
    <lineage>
        <taxon>Bacteria</taxon>
        <taxon>Pseudomonadati</taxon>
        <taxon>Pseudomonadota</taxon>
        <taxon>Gammaproteobacteria</taxon>
        <taxon>Nevskiales</taxon>
        <taxon>Nevskiaceae</taxon>
        <taxon>Solimonas</taxon>
    </lineage>
</organism>
<evidence type="ECO:0000256" key="2">
    <source>
        <dbReference type="ARBA" id="ARBA00022490"/>
    </source>
</evidence>
<evidence type="ECO:0000256" key="7">
    <source>
        <dbReference type="ARBA" id="ARBA00023163"/>
    </source>
</evidence>